<feature type="domain" description="F-box" evidence="2">
    <location>
        <begin position="1"/>
        <end position="45"/>
    </location>
</feature>
<sequence length="607" mass="68033">MLSRLPPEIIYLVATYLPTASALARLAQTCKRLHGIICAENWRIFRAFVTTRFPGIDSPPFWRDAAQALTSRSRALDKHAVIGRFVVHPSERAHRVHIGSNQTTRTDNPTLGYRPTIDSYEVWNGTTWADRKEVLAWGAAHEIVMLIKQHGKSENRKWLVFNDLDMISSHDDICGLHVLRPEHYGKEADKEHLIFGRMRGELVHLAIDPGDGTHEHKQRFETSGLELERIDLSQGSDPILAAHLSNGSVAFYRTTTSDAVVQPFGNLRIDPGAVARNKYSKFLSPSRFAVGTGRHEDALTVSTISQDRISLEREIAVDNLDLDVQVGLTPRATVSAISPLHADSSAGNVFLAAWGDRAIRLHDLRSHQASEFTYQDPTDQNITYCIHPFGYNRFITGAGGDAVVKIFDLRMPKAYNYLDARASPVSTNNKSHPSPRDKPAPYTNGIHNTSNFPRKDFSLFLSHPAPSQPNLVQRRTRAPRSYRGAIYTMSSPSPLSPTIYAGIADGVVRLDFASTDDLNSPYGNWYRDPLDLDIEHLGNASSVLPERILQLSGYERPEPRETNRSSKLRTQQAFGSIGEEAVKNEQLTGWDRRWKPLERPGAWRRQG</sequence>
<dbReference type="CDD" id="cd09917">
    <property type="entry name" value="F-box_SF"/>
    <property type="match status" value="1"/>
</dbReference>
<proteinExistence type="predicted"/>
<dbReference type="InterPro" id="IPR015943">
    <property type="entry name" value="WD40/YVTN_repeat-like_dom_sf"/>
</dbReference>
<dbReference type="SUPFAM" id="SSF50978">
    <property type="entry name" value="WD40 repeat-like"/>
    <property type="match status" value="1"/>
</dbReference>
<reference evidence="3 4" key="1">
    <citation type="submission" date="2019-04" db="EMBL/GenBank/DDBJ databases">
        <title>Friends and foes A comparative genomics study of 23 Aspergillus species from section Flavi.</title>
        <authorList>
            <consortium name="DOE Joint Genome Institute"/>
            <person name="Kjaerbolling I."/>
            <person name="Vesth T."/>
            <person name="Frisvad J.C."/>
            <person name="Nybo J.L."/>
            <person name="Theobald S."/>
            <person name="Kildgaard S."/>
            <person name="Isbrandt T."/>
            <person name="Kuo A."/>
            <person name="Sato A."/>
            <person name="Lyhne E.K."/>
            <person name="Kogle M.E."/>
            <person name="Wiebenga A."/>
            <person name="Kun R.S."/>
            <person name="Lubbers R.J."/>
            <person name="Makela M.R."/>
            <person name="Barry K."/>
            <person name="Chovatia M."/>
            <person name="Clum A."/>
            <person name="Daum C."/>
            <person name="Haridas S."/>
            <person name="He G."/>
            <person name="LaButti K."/>
            <person name="Lipzen A."/>
            <person name="Mondo S."/>
            <person name="Riley R."/>
            <person name="Salamov A."/>
            <person name="Simmons B.A."/>
            <person name="Magnuson J.K."/>
            <person name="Henrissat B."/>
            <person name="Mortensen U.H."/>
            <person name="Larsen T.O."/>
            <person name="Devries R.P."/>
            <person name="Grigoriev I.V."/>
            <person name="Machida M."/>
            <person name="Baker S.E."/>
            <person name="Andersen M.R."/>
        </authorList>
    </citation>
    <scope>NUCLEOTIDE SEQUENCE [LARGE SCALE GENOMIC DNA]</scope>
    <source>
        <strain evidence="3 4">IBT 18842</strain>
    </source>
</reference>
<evidence type="ECO:0000313" key="4">
    <source>
        <dbReference type="Proteomes" id="UP000325780"/>
    </source>
</evidence>
<protein>
    <recommendedName>
        <fullName evidence="2">F-box domain-containing protein</fullName>
    </recommendedName>
</protein>
<dbReference type="Gene3D" id="2.130.10.10">
    <property type="entry name" value="YVTN repeat-like/Quinoprotein amine dehydrogenase"/>
    <property type="match status" value="1"/>
</dbReference>
<dbReference type="AlphaFoldDB" id="A0A5N6TIF5"/>
<feature type="region of interest" description="Disordered" evidence="1">
    <location>
        <begin position="553"/>
        <end position="581"/>
    </location>
</feature>
<name>A0A5N6TIF5_ASPAV</name>
<dbReference type="Pfam" id="PF12937">
    <property type="entry name" value="F-box-like"/>
    <property type="match status" value="1"/>
</dbReference>
<dbReference type="InterPro" id="IPR036047">
    <property type="entry name" value="F-box-like_dom_sf"/>
</dbReference>
<dbReference type="OrthoDB" id="1259151at2759"/>
<keyword evidence="4" id="KW-1185">Reference proteome</keyword>
<feature type="compositionally biased region" description="Basic and acidic residues" evidence="1">
    <location>
        <begin position="555"/>
        <end position="564"/>
    </location>
</feature>
<dbReference type="InterPro" id="IPR001810">
    <property type="entry name" value="F-box_dom"/>
</dbReference>
<feature type="region of interest" description="Disordered" evidence="1">
    <location>
        <begin position="423"/>
        <end position="447"/>
    </location>
</feature>
<evidence type="ECO:0000313" key="3">
    <source>
        <dbReference type="EMBL" id="KAE8146158.1"/>
    </source>
</evidence>
<dbReference type="Proteomes" id="UP000325780">
    <property type="component" value="Unassembled WGS sequence"/>
</dbReference>
<organism evidence="3 4">
    <name type="scientific">Aspergillus avenaceus</name>
    <dbReference type="NCBI Taxonomy" id="36643"/>
    <lineage>
        <taxon>Eukaryota</taxon>
        <taxon>Fungi</taxon>
        <taxon>Dikarya</taxon>
        <taxon>Ascomycota</taxon>
        <taxon>Pezizomycotina</taxon>
        <taxon>Eurotiomycetes</taxon>
        <taxon>Eurotiomycetidae</taxon>
        <taxon>Eurotiales</taxon>
        <taxon>Aspergillaceae</taxon>
        <taxon>Aspergillus</taxon>
        <taxon>Aspergillus subgen. Circumdati</taxon>
    </lineage>
</organism>
<gene>
    <name evidence="3" type="ORF">BDV25DRAFT_163056</name>
</gene>
<dbReference type="SUPFAM" id="SSF81383">
    <property type="entry name" value="F-box domain"/>
    <property type="match status" value="1"/>
</dbReference>
<accession>A0A5N6TIF5</accession>
<dbReference type="InterPro" id="IPR036322">
    <property type="entry name" value="WD40_repeat_dom_sf"/>
</dbReference>
<dbReference type="EMBL" id="ML742283">
    <property type="protein sequence ID" value="KAE8146158.1"/>
    <property type="molecule type" value="Genomic_DNA"/>
</dbReference>
<dbReference type="PROSITE" id="PS50181">
    <property type="entry name" value="FBOX"/>
    <property type="match status" value="1"/>
</dbReference>
<evidence type="ECO:0000256" key="1">
    <source>
        <dbReference type="SAM" id="MobiDB-lite"/>
    </source>
</evidence>
<evidence type="ECO:0000259" key="2">
    <source>
        <dbReference type="PROSITE" id="PS50181"/>
    </source>
</evidence>